<evidence type="ECO:0000313" key="11">
    <source>
        <dbReference type="Proteomes" id="UP001174839"/>
    </source>
</evidence>
<dbReference type="InterPro" id="IPR003838">
    <property type="entry name" value="ABC3_permease_C"/>
</dbReference>
<dbReference type="RefSeq" id="WP_289724374.1">
    <property type="nucleotide sequence ID" value="NZ_JAUDUY010000002.1"/>
</dbReference>
<gene>
    <name evidence="10" type="ORF">QU605_06015</name>
</gene>
<dbReference type="Pfam" id="PF12704">
    <property type="entry name" value="MacB_PCD"/>
    <property type="match status" value="1"/>
</dbReference>
<feature type="transmembrane region" description="Helical" evidence="7">
    <location>
        <begin position="21"/>
        <end position="45"/>
    </location>
</feature>
<comment type="similarity">
    <text evidence="2">Belongs to the ABC-4 integral membrane protein family. LolC/E subfamily.</text>
</comment>
<proteinExistence type="inferred from homology"/>
<comment type="subcellular location">
    <subcellularLocation>
        <location evidence="1">Cell membrane</location>
        <topology evidence="1">Multi-pass membrane protein</topology>
    </subcellularLocation>
</comment>
<dbReference type="Proteomes" id="UP001174839">
    <property type="component" value="Unassembled WGS sequence"/>
</dbReference>
<evidence type="ECO:0000256" key="3">
    <source>
        <dbReference type="ARBA" id="ARBA00022475"/>
    </source>
</evidence>
<evidence type="ECO:0000256" key="2">
    <source>
        <dbReference type="ARBA" id="ARBA00005236"/>
    </source>
</evidence>
<feature type="transmembrane region" description="Helical" evidence="7">
    <location>
        <begin position="372"/>
        <end position="396"/>
    </location>
</feature>
<dbReference type="InterPro" id="IPR051447">
    <property type="entry name" value="Lipoprotein-release_system"/>
</dbReference>
<feature type="transmembrane region" description="Helical" evidence="7">
    <location>
        <begin position="278"/>
        <end position="303"/>
    </location>
</feature>
<feature type="domain" description="MacB-like periplasmic core" evidence="9">
    <location>
        <begin position="28"/>
        <end position="242"/>
    </location>
</feature>
<name>A0ABT7WDX5_9FLAO</name>
<evidence type="ECO:0000313" key="10">
    <source>
        <dbReference type="EMBL" id="MDM9631014.1"/>
    </source>
</evidence>
<keyword evidence="6 7" id="KW-0472">Membrane</keyword>
<accession>A0ABT7WDX5</accession>
<organism evidence="10 11">
    <name type="scientific">Robiginitalea aurantiaca</name>
    <dbReference type="NCBI Taxonomy" id="3056915"/>
    <lineage>
        <taxon>Bacteria</taxon>
        <taxon>Pseudomonadati</taxon>
        <taxon>Bacteroidota</taxon>
        <taxon>Flavobacteriia</taxon>
        <taxon>Flavobacteriales</taxon>
        <taxon>Flavobacteriaceae</taxon>
        <taxon>Robiginitalea</taxon>
    </lineage>
</organism>
<dbReference type="PANTHER" id="PTHR30489">
    <property type="entry name" value="LIPOPROTEIN-RELEASING SYSTEM TRANSMEMBRANE PROTEIN LOLE"/>
    <property type="match status" value="1"/>
</dbReference>
<keyword evidence="3" id="KW-1003">Cell membrane</keyword>
<evidence type="ECO:0000256" key="7">
    <source>
        <dbReference type="SAM" id="Phobius"/>
    </source>
</evidence>
<evidence type="ECO:0000256" key="5">
    <source>
        <dbReference type="ARBA" id="ARBA00022989"/>
    </source>
</evidence>
<feature type="domain" description="ABC3 transporter permease C-terminal" evidence="8">
    <location>
        <begin position="280"/>
        <end position="406"/>
    </location>
</feature>
<keyword evidence="5 7" id="KW-1133">Transmembrane helix</keyword>
<evidence type="ECO:0000256" key="4">
    <source>
        <dbReference type="ARBA" id="ARBA00022692"/>
    </source>
</evidence>
<evidence type="ECO:0000256" key="1">
    <source>
        <dbReference type="ARBA" id="ARBA00004651"/>
    </source>
</evidence>
<dbReference type="PANTHER" id="PTHR30489:SF0">
    <property type="entry name" value="LIPOPROTEIN-RELEASING SYSTEM TRANSMEMBRANE PROTEIN LOLE"/>
    <property type="match status" value="1"/>
</dbReference>
<feature type="transmembrane region" description="Helical" evidence="7">
    <location>
        <begin position="324"/>
        <end position="352"/>
    </location>
</feature>
<evidence type="ECO:0000259" key="8">
    <source>
        <dbReference type="Pfam" id="PF02687"/>
    </source>
</evidence>
<dbReference type="Pfam" id="PF02687">
    <property type="entry name" value="FtsX"/>
    <property type="match status" value="1"/>
</dbReference>
<evidence type="ECO:0000256" key="6">
    <source>
        <dbReference type="ARBA" id="ARBA00023136"/>
    </source>
</evidence>
<evidence type="ECO:0000259" key="9">
    <source>
        <dbReference type="Pfam" id="PF12704"/>
    </source>
</evidence>
<comment type="caution">
    <text evidence="10">The sequence shown here is derived from an EMBL/GenBank/DDBJ whole genome shotgun (WGS) entry which is preliminary data.</text>
</comment>
<reference evidence="10" key="1">
    <citation type="submission" date="2023-06" db="EMBL/GenBank/DDBJ databases">
        <title>Robiginitalea aurantiacus sp. nov. and Algoriphagus sediminis sp. nov., isolated from coastal sediment.</title>
        <authorList>
            <person name="Zhou Z.Y."/>
            <person name="An J."/>
            <person name="Jia Y.W."/>
            <person name="Du Z.J."/>
        </authorList>
    </citation>
    <scope>NUCLEOTIDE SEQUENCE</scope>
    <source>
        <strain evidence="10">M39</strain>
    </source>
</reference>
<dbReference type="InterPro" id="IPR025857">
    <property type="entry name" value="MacB_PCD"/>
</dbReference>
<protein>
    <submittedName>
        <fullName evidence="10">FtsX-like permease family protein</fullName>
    </submittedName>
</protein>
<keyword evidence="4 7" id="KW-0812">Transmembrane</keyword>
<keyword evidence="11" id="KW-1185">Reference proteome</keyword>
<sequence>MNLEWYIARRLIGSKEHKSSISAPIIKIAIAAIALGLLMMLIALATGVGLRHKIREKVSAFNGHIQIYNYDNNSSEVSIIPVSTHQEFYPEFKITDGVRHVQAVATKAGIIRMEDTFEGFIAKGVGTDYDWSAFEEFLVGGRLPDYSDALNSEVLISRRMAERLQLGVDSLFNSFFLKEENPDRIPNQRRFQVVGIYDSGFEEFDATYIFTDIRHIQRMNNWQADQVGNFEVFLEDFEQIDEKGAEIYGRTLSNLDTQTIQNKYYQIFEWIGLFDFNIALIIGIMILVGGINMITALLVLILERTPMIGILKSLGTTNWSIRKVFLYNAAYLIGLGLLWGNLLGLGILAIQWKFRVFKFPNPEEYYMTYIPVYLDLSTVLILNAGVLVLCLLMLLIPSWIITRISPVKAIRFA</sequence>
<dbReference type="EMBL" id="JAUDUY010000002">
    <property type="protein sequence ID" value="MDM9631014.1"/>
    <property type="molecule type" value="Genomic_DNA"/>
</dbReference>